<dbReference type="InterPro" id="IPR036397">
    <property type="entry name" value="RNaseH_sf"/>
</dbReference>
<dbReference type="GO" id="GO:0043137">
    <property type="term" value="P:DNA replication, removal of RNA primer"/>
    <property type="evidence" value="ECO:0007669"/>
    <property type="project" value="TreeGrafter"/>
</dbReference>
<keyword evidence="5 10" id="KW-0540">Nuclease</keyword>
<proteinExistence type="inferred from homology"/>
<keyword evidence="10" id="KW-0963">Cytoplasm</keyword>
<dbReference type="PROSITE" id="PS50879">
    <property type="entry name" value="RNASE_H_1"/>
    <property type="match status" value="1"/>
</dbReference>
<feature type="binding site" evidence="10">
    <location>
        <position position="28"/>
    </location>
    <ligand>
        <name>Mg(2+)</name>
        <dbReference type="ChEBI" id="CHEBI:18420"/>
        <label>2</label>
    </ligand>
</feature>
<dbReference type="KEGG" id="rkr:I6G21_06155"/>
<dbReference type="InterPro" id="IPR032710">
    <property type="entry name" value="NTF2-like_dom_sf"/>
</dbReference>
<dbReference type="GeneID" id="61262959"/>
<dbReference type="SUPFAM" id="SSF54427">
    <property type="entry name" value="NTF2-like"/>
    <property type="match status" value="1"/>
</dbReference>
<dbReference type="GO" id="GO:0004523">
    <property type="term" value="F:RNA-DNA hybrid ribonuclease activity"/>
    <property type="evidence" value="ECO:0007669"/>
    <property type="project" value="UniProtKB-UniRule"/>
</dbReference>
<keyword evidence="7 10" id="KW-0255">Endonuclease</keyword>
<feature type="binding site" evidence="10">
    <location>
        <position position="63"/>
    </location>
    <ligand>
        <name>Mg(2+)</name>
        <dbReference type="ChEBI" id="CHEBI:18420"/>
        <label>1</label>
    </ligand>
</feature>
<feature type="domain" description="RNase H type-1" evidence="12">
    <location>
        <begin position="19"/>
        <end position="159"/>
    </location>
</feature>
<dbReference type="Pfam" id="PF14534">
    <property type="entry name" value="DUF4440"/>
    <property type="match status" value="1"/>
</dbReference>
<keyword evidence="9 10" id="KW-0460">Magnesium</keyword>
<feature type="compositionally biased region" description="Polar residues" evidence="11">
    <location>
        <begin position="1"/>
        <end position="13"/>
    </location>
</feature>
<sequence>MTPEASPTRSASAAETAGEGRPLVAAADGSALGNPGPAGWAWYVDEDTWEAGGWPHGTNNMGELKAVLALLEATADQPGRPLRILCDSQYAINCITRWMPGWKRNGWRKKDRKPVLNRDLLEALDAAMQGRRCEFEWVKGHAGHGLNEAADARARAAATAYQRGREPERGPGFPSGDRARAGAPASQEAASARDASATPGSGLTRSQETRADASTDTAAAGGDAADVAAGTVAGPGAAEAGTTPADDLDVVRGIEAALGRPQLHEDPRALGLHLHPDLTWVTRRGRVADRETALRYPQQAFAQDTDPEPLRALRPDPDSVLLISRAAGRRGPLLRSSLWTRAGAEQEGPGWRLLLRQDTPED</sequence>
<evidence type="ECO:0000256" key="3">
    <source>
        <dbReference type="ARBA" id="ARBA00011245"/>
    </source>
</evidence>
<evidence type="ECO:0000313" key="14">
    <source>
        <dbReference type="Proteomes" id="UP000594975"/>
    </source>
</evidence>
<feature type="binding site" evidence="10">
    <location>
        <position position="87"/>
    </location>
    <ligand>
        <name>Mg(2+)</name>
        <dbReference type="ChEBI" id="CHEBI:18420"/>
        <label>1</label>
    </ligand>
</feature>
<evidence type="ECO:0000256" key="7">
    <source>
        <dbReference type="ARBA" id="ARBA00022759"/>
    </source>
</evidence>
<dbReference type="PANTHER" id="PTHR10642">
    <property type="entry name" value="RIBONUCLEASE H1"/>
    <property type="match status" value="1"/>
</dbReference>
<evidence type="ECO:0000256" key="8">
    <source>
        <dbReference type="ARBA" id="ARBA00022801"/>
    </source>
</evidence>
<dbReference type="GO" id="GO:0003676">
    <property type="term" value="F:nucleic acid binding"/>
    <property type="evidence" value="ECO:0007669"/>
    <property type="project" value="InterPro"/>
</dbReference>
<comment type="catalytic activity">
    <reaction evidence="1 10">
        <text>Endonucleolytic cleavage to 5'-phosphomonoester.</text>
        <dbReference type="EC" id="3.1.26.4"/>
    </reaction>
</comment>
<evidence type="ECO:0000256" key="9">
    <source>
        <dbReference type="ARBA" id="ARBA00022842"/>
    </source>
</evidence>
<dbReference type="CDD" id="cd09278">
    <property type="entry name" value="RNase_HI_prokaryote_like"/>
    <property type="match status" value="1"/>
</dbReference>
<evidence type="ECO:0000256" key="6">
    <source>
        <dbReference type="ARBA" id="ARBA00022723"/>
    </source>
</evidence>
<evidence type="ECO:0000259" key="12">
    <source>
        <dbReference type="PROSITE" id="PS50879"/>
    </source>
</evidence>
<dbReference type="InterPro" id="IPR027843">
    <property type="entry name" value="DUF4440"/>
</dbReference>
<dbReference type="RefSeq" id="WP_100465047.1">
    <property type="nucleotide sequence ID" value="NZ_CP065738.1"/>
</dbReference>
<dbReference type="Gene3D" id="3.30.420.10">
    <property type="entry name" value="Ribonuclease H-like superfamily/Ribonuclease H"/>
    <property type="match status" value="1"/>
</dbReference>
<evidence type="ECO:0000256" key="4">
    <source>
        <dbReference type="ARBA" id="ARBA00012180"/>
    </source>
</evidence>
<evidence type="ECO:0000256" key="2">
    <source>
        <dbReference type="ARBA" id="ARBA00005300"/>
    </source>
</evidence>
<dbReference type="Proteomes" id="UP000594975">
    <property type="component" value="Chromosome"/>
</dbReference>
<dbReference type="Pfam" id="PF00075">
    <property type="entry name" value="RNase_H"/>
    <property type="match status" value="1"/>
</dbReference>
<dbReference type="GO" id="GO:0000287">
    <property type="term" value="F:magnesium ion binding"/>
    <property type="evidence" value="ECO:0007669"/>
    <property type="project" value="UniProtKB-UniRule"/>
</dbReference>
<dbReference type="InterPro" id="IPR022892">
    <property type="entry name" value="RNaseHI"/>
</dbReference>
<evidence type="ECO:0000256" key="5">
    <source>
        <dbReference type="ARBA" id="ARBA00022722"/>
    </source>
</evidence>
<dbReference type="EMBL" id="CP065738">
    <property type="protein sequence ID" value="QPT52910.1"/>
    <property type="molecule type" value="Genomic_DNA"/>
</dbReference>
<dbReference type="InterPro" id="IPR012337">
    <property type="entry name" value="RNaseH-like_sf"/>
</dbReference>
<reference evidence="13 14" key="1">
    <citation type="submission" date="2020-12" db="EMBL/GenBank/DDBJ databases">
        <title>FDA dAtabase for Regulatory Grade micrObial Sequences (FDA-ARGOS): Supporting development and validation of Infectious Disease Dx tests.</title>
        <authorList>
            <person name="Sproer C."/>
            <person name="Gronow S."/>
            <person name="Severitt S."/>
            <person name="Schroder I."/>
            <person name="Tallon L."/>
            <person name="Sadzewicz L."/>
            <person name="Zhao X."/>
            <person name="Boylan J."/>
            <person name="Ott S."/>
            <person name="Bowen H."/>
            <person name="Vavikolanu K."/>
            <person name="Mehta A."/>
            <person name="Aluvathingal J."/>
            <person name="Nadendla S."/>
            <person name="Lowell S."/>
            <person name="Myers T."/>
            <person name="Yan Y."/>
            <person name="Sichtig H."/>
        </authorList>
    </citation>
    <scope>NUCLEOTIDE SEQUENCE [LARGE SCALE GENOMIC DNA]</scope>
    <source>
        <strain evidence="13 14">FDAARGOS_864</strain>
    </source>
</reference>
<feature type="region of interest" description="Disordered" evidence="11">
    <location>
        <begin position="1"/>
        <end position="20"/>
    </location>
</feature>
<comment type="subcellular location">
    <subcellularLocation>
        <location evidence="10">Cytoplasm</location>
    </subcellularLocation>
</comment>
<dbReference type="GO" id="GO:0005737">
    <property type="term" value="C:cytoplasm"/>
    <property type="evidence" value="ECO:0007669"/>
    <property type="project" value="UniProtKB-SubCell"/>
</dbReference>
<evidence type="ECO:0000256" key="1">
    <source>
        <dbReference type="ARBA" id="ARBA00000077"/>
    </source>
</evidence>
<feature type="binding site" evidence="10">
    <location>
        <position position="28"/>
    </location>
    <ligand>
        <name>Mg(2+)</name>
        <dbReference type="ChEBI" id="CHEBI:18420"/>
        <label>1</label>
    </ligand>
</feature>
<organism evidence="13 14">
    <name type="scientific">Rothia kristinae</name>
    <dbReference type="NCBI Taxonomy" id="37923"/>
    <lineage>
        <taxon>Bacteria</taxon>
        <taxon>Bacillati</taxon>
        <taxon>Actinomycetota</taxon>
        <taxon>Actinomycetes</taxon>
        <taxon>Micrococcales</taxon>
        <taxon>Micrococcaceae</taxon>
        <taxon>Rothia</taxon>
    </lineage>
</organism>
<gene>
    <name evidence="10" type="primary">rnhA</name>
    <name evidence="13" type="ORF">I6G21_06155</name>
</gene>
<feature type="binding site" evidence="10">
    <location>
        <position position="151"/>
    </location>
    <ligand>
        <name>Mg(2+)</name>
        <dbReference type="ChEBI" id="CHEBI:18420"/>
        <label>2</label>
    </ligand>
</feature>
<protein>
    <recommendedName>
        <fullName evidence="4 10">Ribonuclease H</fullName>
        <shortName evidence="10">RNase H</shortName>
        <ecNumber evidence="4 10">3.1.26.4</ecNumber>
    </recommendedName>
</protein>
<comment type="subunit">
    <text evidence="3 10">Monomer.</text>
</comment>
<feature type="compositionally biased region" description="Low complexity" evidence="11">
    <location>
        <begin position="181"/>
        <end position="197"/>
    </location>
</feature>
<evidence type="ECO:0000256" key="10">
    <source>
        <dbReference type="HAMAP-Rule" id="MF_00042"/>
    </source>
</evidence>
<accession>A0A7T3CHG8</accession>
<comment type="function">
    <text evidence="10">Endonuclease that specifically degrades the RNA of RNA-DNA hybrids.</text>
</comment>
<evidence type="ECO:0000313" key="13">
    <source>
        <dbReference type="EMBL" id="QPT52910.1"/>
    </source>
</evidence>
<dbReference type="HAMAP" id="MF_00042">
    <property type="entry name" value="RNase_H"/>
    <property type="match status" value="1"/>
</dbReference>
<dbReference type="EC" id="3.1.26.4" evidence="4 10"/>
<feature type="region of interest" description="Disordered" evidence="11">
    <location>
        <begin position="156"/>
        <end position="220"/>
    </location>
</feature>
<dbReference type="AlphaFoldDB" id="A0A7T3CHG8"/>
<dbReference type="InterPro" id="IPR050092">
    <property type="entry name" value="RNase_H"/>
</dbReference>
<comment type="cofactor">
    <cofactor evidence="10">
        <name>Mg(2+)</name>
        <dbReference type="ChEBI" id="CHEBI:18420"/>
    </cofactor>
    <text evidence="10">Binds 1 Mg(2+) ion per subunit. May bind a second metal ion at a regulatory site, or after substrate binding.</text>
</comment>
<name>A0A7T3CHG8_9MICC</name>
<dbReference type="InterPro" id="IPR002156">
    <property type="entry name" value="RNaseH_domain"/>
</dbReference>
<dbReference type="SUPFAM" id="SSF53098">
    <property type="entry name" value="Ribonuclease H-like"/>
    <property type="match status" value="1"/>
</dbReference>
<keyword evidence="8 10" id="KW-0378">Hydrolase</keyword>
<comment type="similarity">
    <text evidence="2 10">Belongs to the RNase H family.</text>
</comment>
<keyword evidence="6 10" id="KW-0479">Metal-binding</keyword>
<evidence type="ECO:0000256" key="11">
    <source>
        <dbReference type="SAM" id="MobiDB-lite"/>
    </source>
</evidence>
<dbReference type="PANTHER" id="PTHR10642:SF26">
    <property type="entry name" value="RIBONUCLEASE H1"/>
    <property type="match status" value="1"/>
</dbReference>